<reference evidence="5 6" key="1">
    <citation type="submission" date="2017-08" db="EMBL/GenBank/DDBJ databases">
        <title>Pusillimonas indicus sp. nov., a member of the family Alcaligenaceae isolated from surface seawater.</title>
        <authorList>
            <person name="Li J."/>
        </authorList>
    </citation>
    <scope>NUCLEOTIDE SEQUENCE [LARGE SCALE GENOMIC DNA]</scope>
    <source>
        <strain evidence="5 6">17-4A</strain>
    </source>
</reference>
<keyword evidence="6" id="KW-1185">Reference proteome</keyword>
<dbReference type="Proteomes" id="UP000266483">
    <property type="component" value="Unassembled WGS sequence"/>
</dbReference>
<dbReference type="PANTHER" id="PTHR43201">
    <property type="entry name" value="ACYL-COA SYNTHETASE"/>
    <property type="match status" value="1"/>
</dbReference>
<dbReference type="InterPro" id="IPR020845">
    <property type="entry name" value="AMP-binding_CS"/>
</dbReference>
<evidence type="ECO:0000259" key="4">
    <source>
        <dbReference type="Pfam" id="PF13193"/>
    </source>
</evidence>
<feature type="domain" description="AMP-binding enzyme C-terminal" evidence="4">
    <location>
        <begin position="442"/>
        <end position="515"/>
    </location>
</feature>
<dbReference type="PANTHER" id="PTHR43201:SF5">
    <property type="entry name" value="MEDIUM-CHAIN ACYL-COA LIGASE ACSF2, MITOCHONDRIAL"/>
    <property type="match status" value="1"/>
</dbReference>
<evidence type="ECO:0000256" key="2">
    <source>
        <dbReference type="ARBA" id="ARBA00022598"/>
    </source>
</evidence>
<accession>A0ABX9MVV4</accession>
<sequence>MMNVQSPKLFSDPYVALNHWAAERPNDEGMVFPLPGKRLSFAQWLVESQKLGSALQGLGVKRGDAVAIWAENRYEWLVSQVALAAIGAVMVPINTHFRENDVSYVLARGDVVAILLSTKFRANKYLNMVQSQRANLPSLKHVISFDSFDDHLTNQGVLSYQELLESSLLPLAESSLGPREVASIQFTSGTTGNPKGAQLCYEGMMMNSYATAVRLGLSPQDKWTSIIPLFHCAGCIMNVMGCLSAGATYVGVPAFDAEKMLQIIQQERCTALTGVPTSYLAMLDHPSRASYDLSTLRTGTCGGADCDPTILERCAEQFPMPGLVQVYGQTESSTLIALDCPDSPARWATAGLPLPGMEVRITDPNNGEPVGVDTVGQIEIRGPMVMLGYHNQPEETARAISKDGWMQSGDLGYLRADGRVAIAGGRLRDMIIRGGENIYPVEIENLLRQHPAVVEIAVFGVPDRYYGEVVAAAVQLRSSATAADLQAFCHGKIAKFKHPVKFYQVNEWPLTSSGKIKKRDLQQAVKETGLEELL</sequence>
<evidence type="ECO:0000313" key="6">
    <source>
        <dbReference type="Proteomes" id="UP000266483"/>
    </source>
</evidence>
<comment type="caution">
    <text evidence="5">The sequence shown here is derived from an EMBL/GenBank/DDBJ whole genome shotgun (WGS) entry which is preliminary data.</text>
</comment>
<dbReference type="InterPro" id="IPR025110">
    <property type="entry name" value="AMP-bd_C"/>
</dbReference>
<organism evidence="5 6">
    <name type="scientific">Neopusillimonas maritima</name>
    <dbReference type="NCBI Taxonomy" id="2026239"/>
    <lineage>
        <taxon>Bacteria</taxon>
        <taxon>Pseudomonadati</taxon>
        <taxon>Pseudomonadota</taxon>
        <taxon>Betaproteobacteria</taxon>
        <taxon>Burkholderiales</taxon>
        <taxon>Alcaligenaceae</taxon>
        <taxon>Neopusillimonas</taxon>
    </lineage>
</organism>
<dbReference type="Pfam" id="PF00501">
    <property type="entry name" value="AMP-binding"/>
    <property type="match status" value="1"/>
</dbReference>
<dbReference type="InterPro" id="IPR000873">
    <property type="entry name" value="AMP-dep_synth/lig_dom"/>
</dbReference>
<dbReference type="InterPro" id="IPR045851">
    <property type="entry name" value="AMP-bd_C_sf"/>
</dbReference>
<gene>
    <name evidence="5" type="ORF">CJO09_09125</name>
</gene>
<dbReference type="Pfam" id="PF13193">
    <property type="entry name" value="AMP-binding_C"/>
    <property type="match status" value="1"/>
</dbReference>
<evidence type="ECO:0000256" key="1">
    <source>
        <dbReference type="ARBA" id="ARBA00006432"/>
    </source>
</evidence>
<proteinExistence type="inferred from homology"/>
<comment type="similarity">
    <text evidence="1">Belongs to the ATP-dependent AMP-binding enzyme family.</text>
</comment>
<evidence type="ECO:0000313" key="5">
    <source>
        <dbReference type="EMBL" id="RII82957.1"/>
    </source>
</evidence>
<keyword evidence="2" id="KW-0436">Ligase</keyword>
<evidence type="ECO:0008006" key="7">
    <source>
        <dbReference type="Google" id="ProtNLM"/>
    </source>
</evidence>
<feature type="domain" description="AMP-dependent synthetase/ligase" evidence="3">
    <location>
        <begin position="18"/>
        <end position="390"/>
    </location>
</feature>
<dbReference type="InterPro" id="IPR042099">
    <property type="entry name" value="ANL_N_sf"/>
</dbReference>
<protein>
    <recommendedName>
        <fullName evidence="7">AMP-binding protein</fullName>
    </recommendedName>
</protein>
<dbReference type="SUPFAM" id="SSF56801">
    <property type="entry name" value="Acetyl-CoA synthetase-like"/>
    <property type="match status" value="1"/>
</dbReference>
<dbReference type="EMBL" id="NQOU01000003">
    <property type="protein sequence ID" value="RII82957.1"/>
    <property type="molecule type" value="Genomic_DNA"/>
</dbReference>
<evidence type="ECO:0000259" key="3">
    <source>
        <dbReference type="Pfam" id="PF00501"/>
    </source>
</evidence>
<dbReference type="Gene3D" id="3.40.50.12780">
    <property type="entry name" value="N-terminal domain of ligase-like"/>
    <property type="match status" value="1"/>
</dbReference>
<name>A0ABX9MVV4_9BURK</name>
<dbReference type="Gene3D" id="3.30.300.30">
    <property type="match status" value="1"/>
</dbReference>
<dbReference type="PROSITE" id="PS00455">
    <property type="entry name" value="AMP_BINDING"/>
    <property type="match status" value="1"/>
</dbReference>